<protein>
    <submittedName>
        <fullName evidence="1">Uncharacterized protein</fullName>
    </submittedName>
</protein>
<evidence type="ECO:0000313" key="2">
    <source>
        <dbReference type="Proteomes" id="UP000219338"/>
    </source>
</evidence>
<reference evidence="2" key="1">
    <citation type="journal article" date="2017" name="Nat. Ecol. Evol.">
        <title>Genome expansion and lineage-specific genetic innovations in the forest pathogenic fungi Armillaria.</title>
        <authorList>
            <person name="Sipos G."/>
            <person name="Prasanna A.N."/>
            <person name="Walter M.C."/>
            <person name="O'Connor E."/>
            <person name="Balint B."/>
            <person name="Krizsan K."/>
            <person name="Kiss B."/>
            <person name="Hess J."/>
            <person name="Varga T."/>
            <person name="Slot J."/>
            <person name="Riley R."/>
            <person name="Boka B."/>
            <person name="Rigling D."/>
            <person name="Barry K."/>
            <person name="Lee J."/>
            <person name="Mihaltcheva S."/>
            <person name="LaButti K."/>
            <person name="Lipzen A."/>
            <person name="Waldron R."/>
            <person name="Moloney N.M."/>
            <person name="Sperisen C."/>
            <person name="Kredics L."/>
            <person name="Vagvoelgyi C."/>
            <person name="Patrignani A."/>
            <person name="Fitzpatrick D."/>
            <person name="Nagy I."/>
            <person name="Doyle S."/>
            <person name="Anderson J.B."/>
            <person name="Grigoriev I.V."/>
            <person name="Gueldener U."/>
            <person name="Muensterkoetter M."/>
            <person name="Nagy L.G."/>
        </authorList>
    </citation>
    <scope>NUCLEOTIDE SEQUENCE [LARGE SCALE GENOMIC DNA]</scope>
    <source>
        <strain evidence="2">C18/9</strain>
    </source>
</reference>
<dbReference type="Proteomes" id="UP000219338">
    <property type="component" value="Unassembled WGS sequence"/>
</dbReference>
<accession>A0A284RW78</accession>
<name>A0A284RW78_ARMOS</name>
<dbReference type="OrthoDB" id="2873061at2759"/>
<dbReference type="EMBL" id="FUEG01000018">
    <property type="protein sequence ID" value="SJL13018.1"/>
    <property type="molecule type" value="Genomic_DNA"/>
</dbReference>
<gene>
    <name evidence="1" type="ORF">ARMOST_16454</name>
</gene>
<sequence>MSEPALYASILGAPNFPFQDQDMISEVGGAEVLKLRLDLNLEVDLTIKAKVNGDITHSLLWVLELLKLRI</sequence>
<dbReference type="AlphaFoldDB" id="A0A284RW78"/>
<organism evidence="1 2">
    <name type="scientific">Armillaria ostoyae</name>
    <name type="common">Armillaria root rot fungus</name>
    <dbReference type="NCBI Taxonomy" id="47428"/>
    <lineage>
        <taxon>Eukaryota</taxon>
        <taxon>Fungi</taxon>
        <taxon>Dikarya</taxon>
        <taxon>Basidiomycota</taxon>
        <taxon>Agaricomycotina</taxon>
        <taxon>Agaricomycetes</taxon>
        <taxon>Agaricomycetidae</taxon>
        <taxon>Agaricales</taxon>
        <taxon>Marasmiineae</taxon>
        <taxon>Physalacriaceae</taxon>
        <taxon>Armillaria</taxon>
    </lineage>
</organism>
<proteinExistence type="predicted"/>
<keyword evidence="2" id="KW-1185">Reference proteome</keyword>
<evidence type="ECO:0000313" key="1">
    <source>
        <dbReference type="EMBL" id="SJL13018.1"/>
    </source>
</evidence>